<dbReference type="EMBL" id="AWUW01000108">
    <property type="protein sequence ID" value="ERJ65227.1"/>
    <property type="molecule type" value="Genomic_DNA"/>
</dbReference>
<evidence type="ECO:0000313" key="2">
    <source>
        <dbReference type="Proteomes" id="UP000016630"/>
    </source>
</evidence>
<evidence type="ECO:0000313" key="1">
    <source>
        <dbReference type="EMBL" id="ERJ65227.1"/>
    </source>
</evidence>
<protein>
    <submittedName>
        <fullName evidence="1">Uncharacterized protein</fullName>
    </submittedName>
</protein>
<proteinExistence type="predicted"/>
<gene>
    <name evidence="1" type="ORF">HMPREF1555_01492</name>
</gene>
<dbReference type="RefSeq" id="WP_021665671.1">
    <property type="nucleotide sequence ID" value="NZ_KI259199.1"/>
</dbReference>
<organism evidence="1 2">
    <name type="scientific">Porphyromonas gingivalis F0570</name>
    <dbReference type="NCBI Taxonomy" id="1227271"/>
    <lineage>
        <taxon>Bacteria</taxon>
        <taxon>Pseudomonadati</taxon>
        <taxon>Bacteroidota</taxon>
        <taxon>Bacteroidia</taxon>
        <taxon>Bacteroidales</taxon>
        <taxon>Porphyromonadaceae</taxon>
        <taxon>Porphyromonas</taxon>
    </lineage>
</organism>
<dbReference type="InterPro" id="IPR012456">
    <property type="entry name" value="DUF1661"/>
</dbReference>
<sequence>MARKIFASRTKTKKFSRHLFSVHVTAEKNFPGRNDHFFVIACCILCFWDYSDYDIFAPDWIHPDFREHRRFSLFRFIVNKDAVEKFFSPFSQPLCTQLNRGSVLGVDNSVAPWSAFV</sequence>
<name>A0A0E2LPC7_PORGN</name>
<dbReference type="Proteomes" id="UP000016630">
    <property type="component" value="Unassembled WGS sequence"/>
</dbReference>
<comment type="caution">
    <text evidence="1">The sequence shown here is derived from an EMBL/GenBank/DDBJ whole genome shotgun (WGS) entry which is preliminary data.</text>
</comment>
<reference evidence="1 2" key="1">
    <citation type="submission" date="2013-06" db="EMBL/GenBank/DDBJ databases">
        <authorList>
            <person name="Weinstock G."/>
            <person name="Sodergren E."/>
            <person name="Lobos E.A."/>
            <person name="Fulton L."/>
            <person name="Fulton R."/>
            <person name="Courtney L."/>
            <person name="Fronick C."/>
            <person name="O'Laughlin M."/>
            <person name="Godfrey J."/>
            <person name="Wilson R.M."/>
            <person name="Miner T."/>
            <person name="Farmer C."/>
            <person name="Delehaunty K."/>
            <person name="Cordes M."/>
            <person name="Minx P."/>
            <person name="Tomlinson C."/>
            <person name="Chen J."/>
            <person name="Wollam A."/>
            <person name="Pepin K.H."/>
            <person name="Bhonagiri V."/>
            <person name="Zhang X."/>
            <person name="Warren W."/>
            <person name="Mitreva M."/>
            <person name="Mardis E.R."/>
            <person name="Wilson R.K."/>
        </authorList>
    </citation>
    <scope>NUCLEOTIDE SEQUENCE [LARGE SCALE GENOMIC DNA]</scope>
    <source>
        <strain evidence="1 2">F0570</strain>
    </source>
</reference>
<dbReference type="HOGENOM" id="CLU_2082687_0_0_10"/>
<dbReference type="AlphaFoldDB" id="A0A0E2LPC7"/>
<accession>A0A0E2LPC7</accession>
<dbReference type="Pfam" id="PF07877">
    <property type="entry name" value="DUF1661"/>
    <property type="match status" value="1"/>
</dbReference>